<comment type="caution">
    <text evidence="2">The sequence shown here is derived from an EMBL/GenBank/DDBJ whole genome shotgun (WGS) entry which is preliminary data.</text>
</comment>
<dbReference type="Pfam" id="PF13577">
    <property type="entry name" value="SnoaL_4"/>
    <property type="match status" value="1"/>
</dbReference>
<dbReference type="SUPFAM" id="SSF54427">
    <property type="entry name" value="NTF2-like"/>
    <property type="match status" value="1"/>
</dbReference>
<proteinExistence type="predicted"/>
<organism evidence="2 3">
    <name type="scientific">Novosphingobium piscinae</name>
    <dbReference type="NCBI Taxonomy" id="1507448"/>
    <lineage>
        <taxon>Bacteria</taxon>
        <taxon>Pseudomonadati</taxon>
        <taxon>Pseudomonadota</taxon>
        <taxon>Alphaproteobacteria</taxon>
        <taxon>Sphingomonadales</taxon>
        <taxon>Sphingomonadaceae</taxon>
        <taxon>Novosphingobium</taxon>
    </lineage>
</organism>
<keyword evidence="3" id="KW-1185">Reference proteome</keyword>
<dbReference type="CDD" id="cd00531">
    <property type="entry name" value="NTF2_like"/>
    <property type="match status" value="1"/>
</dbReference>
<evidence type="ECO:0000313" key="2">
    <source>
        <dbReference type="EMBL" id="MBC2669529.1"/>
    </source>
</evidence>
<dbReference type="InterPro" id="IPR037401">
    <property type="entry name" value="SnoaL-like"/>
</dbReference>
<feature type="domain" description="SnoaL-like" evidence="1">
    <location>
        <begin position="10"/>
        <end position="130"/>
    </location>
</feature>
<gene>
    <name evidence="2" type="ORF">H7F53_10270</name>
</gene>
<dbReference type="InterPro" id="IPR032710">
    <property type="entry name" value="NTF2-like_dom_sf"/>
</dbReference>
<reference evidence="2 3" key="1">
    <citation type="submission" date="2020-08" db="EMBL/GenBank/DDBJ databases">
        <title>The genome sequence of type strain Novosphingobium piscinae KCTC 42194.</title>
        <authorList>
            <person name="Liu Y."/>
        </authorList>
    </citation>
    <scope>NUCLEOTIDE SEQUENCE [LARGE SCALE GENOMIC DNA]</scope>
    <source>
        <strain evidence="2 3">KCTC 42194</strain>
    </source>
</reference>
<evidence type="ECO:0000259" key="1">
    <source>
        <dbReference type="Pfam" id="PF13577"/>
    </source>
</evidence>
<sequence length="168" mass="18392">MASLEERIKRLEDRAEIQDLVAGYFRASDDDDFDVLATCFTHDARFEASGFDDASGPAAIVGLIRAARSGMGQTVHTPNYVHISFTGPDSADGTACAHLELGLGAETYFGAVRYLDKYVREDGVWRIAVRAMKVVHIGPWSEAGQSLTSELNVRWPGAEPARSDFPRL</sequence>
<dbReference type="Gene3D" id="3.10.450.50">
    <property type="match status" value="1"/>
</dbReference>
<dbReference type="AlphaFoldDB" id="A0A7X1FYV7"/>
<accession>A0A7X1FYV7</accession>
<protein>
    <submittedName>
        <fullName evidence="2">Nuclear transport factor 2 family protein</fullName>
    </submittedName>
</protein>
<evidence type="ECO:0000313" key="3">
    <source>
        <dbReference type="Proteomes" id="UP000551327"/>
    </source>
</evidence>
<dbReference type="RefSeq" id="WP_185679396.1">
    <property type="nucleotide sequence ID" value="NZ_JACLAX010000009.1"/>
</dbReference>
<dbReference type="Proteomes" id="UP000551327">
    <property type="component" value="Unassembled WGS sequence"/>
</dbReference>
<dbReference type="EMBL" id="JACLAX010000009">
    <property type="protein sequence ID" value="MBC2669529.1"/>
    <property type="molecule type" value="Genomic_DNA"/>
</dbReference>
<name>A0A7X1FYV7_9SPHN</name>